<evidence type="ECO:0000313" key="4">
    <source>
        <dbReference type="Proteomes" id="UP001597033"/>
    </source>
</evidence>
<dbReference type="InterPro" id="IPR027417">
    <property type="entry name" value="P-loop_NTPase"/>
</dbReference>
<feature type="domain" description="AAA+ ATPase" evidence="2">
    <location>
        <begin position="22"/>
        <end position="204"/>
    </location>
</feature>
<dbReference type="SUPFAM" id="SSF52540">
    <property type="entry name" value="P-loop containing nucleoside triphosphate hydrolases"/>
    <property type="match status" value="1"/>
</dbReference>
<name>A0ABW3LTK8_9GAMM</name>
<dbReference type="Proteomes" id="UP001597033">
    <property type="component" value="Unassembled WGS sequence"/>
</dbReference>
<accession>A0ABW3LTK8</accession>
<dbReference type="Gene3D" id="3.40.50.300">
    <property type="entry name" value="P-loop containing nucleotide triphosphate hydrolases"/>
    <property type="match status" value="1"/>
</dbReference>
<dbReference type="RefSeq" id="WP_162376320.1">
    <property type="nucleotide sequence ID" value="NZ_JBHTKN010000001.1"/>
</dbReference>
<protein>
    <submittedName>
        <fullName evidence="3">AAA family ATPase</fullName>
    </submittedName>
</protein>
<comment type="caution">
    <text evidence="3">The sequence shown here is derived from an EMBL/GenBank/DDBJ whole genome shotgun (WGS) entry which is preliminary data.</text>
</comment>
<evidence type="ECO:0000313" key="3">
    <source>
        <dbReference type="EMBL" id="MFD1040826.1"/>
    </source>
</evidence>
<gene>
    <name evidence="3" type="ORF">ACFQ2N_00495</name>
</gene>
<sequence length="349" mass="36862">MLRAADVAMEEINWLWPGWLARGKLHLLAGDGGTGKTTLALAMASTISRGGQWPDETRAAAGNVLVWSGEDDIADTLVPRLAAAGANLENVYLVGDVLQGHRSRPFDPSQDLDMLAAEAERIGKISLLIVDPVVSAVLGDSHKNTEVRRSLQPLVELGAILDCAVLGISHFSKGGGGIDPLLRVTGSIAFGATSRVVLVAGKPRDGDDRILARAKSNIGPDDGGFAYRIALAEGPPQASYVAWGSALEGAARDLLGDQPGYQGEGASEAVTDWLREVLGAGPRDVADLRREAQMLGHSWRTVERVKNSLGIRSRKDGKEGGWRWSLPTEDRQDRQSQGGGLGGIDGAGT</sequence>
<evidence type="ECO:0000259" key="2">
    <source>
        <dbReference type="SMART" id="SM00382"/>
    </source>
</evidence>
<keyword evidence="4" id="KW-1185">Reference proteome</keyword>
<dbReference type="SMART" id="SM00382">
    <property type="entry name" value="AAA"/>
    <property type="match status" value="1"/>
</dbReference>
<feature type="region of interest" description="Disordered" evidence="1">
    <location>
        <begin position="310"/>
        <end position="349"/>
    </location>
</feature>
<organism evidence="3 4">
    <name type="scientific">Pseudoxanthomonas kaohsiungensis</name>
    <dbReference type="NCBI Taxonomy" id="283923"/>
    <lineage>
        <taxon>Bacteria</taxon>
        <taxon>Pseudomonadati</taxon>
        <taxon>Pseudomonadota</taxon>
        <taxon>Gammaproteobacteria</taxon>
        <taxon>Lysobacterales</taxon>
        <taxon>Lysobacteraceae</taxon>
        <taxon>Pseudoxanthomonas</taxon>
    </lineage>
</organism>
<dbReference type="EMBL" id="JBHTKN010000001">
    <property type="protein sequence ID" value="MFD1040826.1"/>
    <property type="molecule type" value="Genomic_DNA"/>
</dbReference>
<reference evidence="4" key="1">
    <citation type="journal article" date="2019" name="Int. J. Syst. Evol. Microbiol.">
        <title>The Global Catalogue of Microorganisms (GCM) 10K type strain sequencing project: providing services to taxonomists for standard genome sequencing and annotation.</title>
        <authorList>
            <consortium name="The Broad Institute Genomics Platform"/>
            <consortium name="The Broad Institute Genome Sequencing Center for Infectious Disease"/>
            <person name="Wu L."/>
            <person name="Ma J."/>
        </authorList>
    </citation>
    <scope>NUCLEOTIDE SEQUENCE [LARGE SCALE GENOMIC DNA]</scope>
    <source>
        <strain evidence="4">CCUG 55854</strain>
    </source>
</reference>
<feature type="compositionally biased region" description="Gly residues" evidence="1">
    <location>
        <begin position="337"/>
        <end position="349"/>
    </location>
</feature>
<proteinExistence type="predicted"/>
<dbReference type="Pfam" id="PF13481">
    <property type="entry name" value="AAA_25"/>
    <property type="match status" value="1"/>
</dbReference>
<evidence type="ECO:0000256" key="1">
    <source>
        <dbReference type="SAM" id="MobiDB-lite"/>
    </source>
</evidence>
<dbReference type="InterPro" id="IPR003593">
    <property type="entry name" value="AAA+_ATPase"/>
</dbReference>